<protein>
    <submittedName>
        <fullName evidence="1">NAD(+)--arginine ADP-ribosyltransferase</fullName>
    </submittedName>
</protein>
<organism evidence="1 2">
    <name type="scientific">Frankliniella fusca</name>
    <dbReference type="NCBI Taxonomy" id="407009"/>
    <lineage>
        <taxon>Eukaryota</taxon>
        <taxon>Metazoa</taxon>
        <taxon>Ecdysozoa</taxon>
        <taxon>Arthropoda</taxon>
        <taxon>Hexapoda</taxon>
        <taxon>Insecta</taxon>
        <taxon>Pterygota</taxon>
        <taxon>Neoptera</taxon>
        <taxon>Paraneoptera</taxon>
        <taxon>Thysanoptera</taxon>
        <taxon>Terebrantia</taxon>
        <taxon>Thripoidea</taxon>
        <taxon>Thripidae</taxon>
        <taxon>Frankliniella</taxon>
    </lineage>
</organism>
<reference evidence="1" key="1">
    <citation type="submission" date="2021-07" db="EMBL/GenBank/DDBJ databases">
        <authorList>
            <person name="Catto M.A."/>
            <person name="Jacobson A."/>
            <person name="Kennedy G."/>
            <person name="Labadie P."/>
            <person name="Hunt B.G."/>
            <person name="Srinivasan R."/>
        </authorList>
    </citation>
    <scope>NUCLEOTIDE SEQUENCE</scope>
    <source>
        <strain evidence="1">PL_HMW_Pooled</strain>
        <tissue evidence="1">Head</tissue>
    </source>
</reference>
<reference evidence="1" key="2">
    <citation type="journal article" date="2023" name="BMC Genomics">
        <title>Pest status, molecular evolution, and epigenetic factors derived from the genome assembly of Frankliniella fusca, a thysanopteran phytovirus vector.</title>
        <authorList>
            <person name="Catto M.A."/>
            <person name="Labadie P.E."/>
            <person name="Jacobson A.L."/>
            <person name="Kennedy G.G."/>
            <person name="Srinivasan R."/>
            <person name="Hunt B.G."/>
        </authorList>
    </citation>
    <scope>NUCLEOTIDE SEQUENCE</scope>
    <source>
        <strain evidence="1">PL_HMW_Pooled</strain>
    </source>
</reference>
<dbReference type="AlphaFoldDB" id="A0AAE1L752"/>
<evidence type="ECO:0000313" key="1">
    <source>
        <dbReference type="EMBL" id="KAK3908943.1"/>
    </source>
</evidence>
<dbReference type="EMBL" id="JAHWGI010000083">
    <property type="protein sequence ID" value="KAK3908943.1"/>
    <property type="molecule type" value="Genomic_DNA"/>
</dbReference>
<name>A0AAE1L752_9NEOP</name>
<proteinExistence type="predicted"/>
<comment type="caution">
    <text evidence="1">The sequence shown here is derived from an EMBL/GenBank/DDBJ whole genome shotgun (WGS) entry which is preliminary data.</text>
</comment>
<gene>
    <name evidence="1" type="ORF">KUF71_019199</name>
</gene>
<dbReference type="Proteomes" id="UP001219518">
    <property type="component" value="Unassembled WGS sequence"/>
</dbReference>
<keyword evidence="2" id="KW-1185">Reference proteome</keyword>
<sequence>MDGGFILAHTSLPAGGGVMMNEYNEETFKQEPDYLYDESCDVTIEELNMDQLIKSEIDEDEELPKPVQAKRFKTTHTPDVPSATKKIEVHDVIHTIKSERNEAEESPEPDQDSIEGHVLSLSQLSELWHYDMLMASILLSLPLRKCSASPQDDPNFPAMDRDAFRSLKSQIGKMWITASHLFTSRRTDDHGWGLFISEDFDKNERILTAGKAIPLGWVARAPGPNDATHHRYLRSRYIRGKDSSLYLGGPISLANYGAADMVICELSTSKEKHLANTMLVSRAPKRKFTAGDEVLWTCNMSQKEMQTRQFGYEKEWKLRCCSDSDRLHVKPQKIRRFQPQKKSVGVKCFRPCTFCGKNLAETAKPGSKINIKCHLALKHSLELSNELPGDDHKENGVSPKLFIQHLDHLVNVYNTLNNMNYKIVPACKFFELTGTSPLLPDSSKDEKDLIFQAFEEEGRQAFRKYQVLYLKGISKPTKYEDLLVPTDTSYSNVKWYGNQPSNINFSLSQYTLTGNEQEAHALEIKSSVMKAVVEWMNV</sequence>
<accession>A0AAE1L752</accession>
<evidence type="ECO:0000313" key="2">
    <source>
        <dbReference type="Proteomes" id="UP001219518"/>
    </source>
</evidence>